<dbReference type="Proteomes" id="UP000030653">
    <property type="component" value="Unassembled WGS sequence"/>
</dbReference>
<organism evidence="2 3">
    <name type="scientific">Dacryopinax primogenitus (strain DJM 731)</name>
    <name type="common">Brown rot fungus</name>
    <dbReference type="NCBI Taxonomy" id="1858805"/>
    <lineage>
        <taxon>Eukaryota</taxon>
        <taxon>Fungi</taxon>
        <taxon>Dikarya</taxon>
        <taxon>Basidiomycota</taxon>
        <taxon>Agaricomycotina</taxon>
        <taxon>Dacrymycetes</taxon>
        <taxon>Dacrymycetales</taxon>
        <taxon>Dacrymycetaceae</taxon>
        <taxon>Dacryopinax</taxon>
    </lineage>
</organism>
<reference evidence="2 3" key="1">
    <citation type="journal article" date="2012" name="Science">
        <title>The Paleozoic origin of enzymatic lignin decomposition reconstructed from 31 fungal genomes.</title>
        <authorList>
            <person name="Floudas D."/>
            <person name="Binder M."/>
            <person name="Riley R."/>
            <person name="Barry K."/>
            <person name="Blanchette R.A."/>
            <person name="Henrissat B."/>
            <person name="Martinez A.T."/>
            <person name="Otillar R."/>
            <person name="Spatafora J.W."/>
            <person name="Yadav J.S."/>
            <person name="Aerts A."/>
            <person name="Benoit I."/>
            <person name="Boyd A."/>
            <person name="Carlson A."/>
            <person name="Copeland A."/>
            <person name="Coutinho P.M."/>
            <person name="de Vries R.P."/>
            <person name="Ferreira P."/>
            <person name="Findley K."/>
            <person name="Foster B."/>
            <person name="Gaskell J."/>
            <person name="Glotzer D."/>
            <person name="Gorecki P."/>
            <person name="Heitman J."/>
            <person name="Hesse C."/>
            <person name="Hori C."/>
            <person name="Igarashi K."/>
            <person name="Jurgens J.A."/>
            <person name="Kallen N."/>
            <person name="Kersten P."/>
            <person name="Kohler A."/>
            <person name="Kuees U."/>
            <person name="Kumar T.K.A."/>
            <person name="Kuo A."/>
            <person name="LaButti K."/>
            <person name="Larrondo L.F."/>
            <person name="Lindquist E."/>
            <person name="Ling A."/>
            <person name="Lombard V."/>
            <person name="Lucas S."/>
            <person name="Lundell T."/>
            <person name="Martin R."/>
            <person name="McLaughlin D.J."/>
            <person name="Morgenstern I."/>
            <person name="Morin E."/>
            <person name="Murat C."/>
            <person name="Nagy L.G."/>
            <person name="Nolan M."/>
            <person name="Ohm R.A."/>
            <person name="Patyshakuliyeva A."/>
            <person name="Rokas A."/>
            <person name="Ruiz-Duenas F.J."/>
            <person name="Sabat G."/>
            <person name="Salamov A."/>
            <person name="Samejima M."/>
            <person name="Schmutz J."/>
            <person name="Slot J.C."/>
            <person name="St John F."/>
            <person name="Stenlid J."/>
            <person name="Sun H."/>
            <person name="Sun S."/>
            <person name="Syed K."/>
            <person name="Tsang A."/>
            <person name="Wiebenga A."/>
            <person name="Young D."/>
            <person name="Pisabarro A."/>
            <person name="Eastwood D.C."/>
            <person name="Martin F."/>
            <person name="Cullen D."/>
            <person name="Grigoriev I.V."/>
            <person name="Hibbett D.S."/>
        </authorList>
    </citation>
    <scope>NUCLEOTIDE SEQUENCE [LARGE SCALE GENOMIC DNA]</scope>
    <source>
        <strain evidence="2 3">DJM-731 SS1</strain>
    </source>
</reference>
<keyword evidence="1" id="KW-0472">Membrane</keyword>
<evidence type="ECO:0000313" key="3">
    <source>
        <dbReference type="Proteomes" id="UP000030653"/>
    </source>
</evidence>
<feature type="non-terminal residue" evidence="2">
    <location>
        <position position="60"/>
    </location>
</feature>
<sequence>MSQSMSHYTGYLIIVIVALALVAFSILARVLIRRSALRRAGREEEVRPLHPRTARELEDL</sequence>
<feature type="transmembrane region" description="Helical" evidence="1">
    <location>
        <begin position="12"/>
        <end position="32"/>
    </location>
</feature>
<evidence type="ECO:0000313" key="2">
    <source>
        <dbReference type="EMBL" id="EJT96728.1"/>
    </source>
</evidence>
<dbReference type="HOGENOM" id="CLU_2948031_0_0_1"/>
<dbReference type="RefSeq" id="XP_040623626.1">
    <property type="nucleotide sequence ID" value="XM_040774210.1"/>
</dbReference>
<proteinExistence type="predicted"/>
<dbReference type="AlphaFoldDB" id="M5FP21"/>
<keyword evidence="3" id="KW-1185">Reference proteome</keyword>
<dbReference type="EMBL" id="JH795881">
    <property type="protein sequence ID" value="EJT96728.1"/>
    <property type="molecule type" value="Genomic_DNA"/>
</dbReference>
<protein>
    <submittedName>
        <fullName evidence="2">Uncharacterized protein</fullName>
    </submittedName>
</protein>
<gene>
    <name evidence="2" type="ORF">DACRYDRAFT_25550</name>
</gene>
<evidence type="ECO:0000256" key="1">
    <source>
        <dbReference type="SAM" id="Phobius"/>
    </source>
</evidence>
<dbReference type="GeneID" id="63689272"/>
<keyword evidence="1" id="KW-0812">Transmembrane</keyword>
<name>M5FP21_DACPD</name>
<keyword evidence="1" id="KW-1133">Transmembrane helix</keyword>
<accession>M5FP21</accession>